<evidence type="ECO:0000313" key="2">
    <source>
        <dbReference type="EMBL" id="GBP86983.1"/>
    </source>
</evidence>
<organism evidence="2 3">
    <name type="scientific">Eumeta variegata</name>
    <name type="common">Bagworm moth</name>
    <name type="synonym">Eumeta japonica</name>
    <dbReference type="NCBI Taxonomy" id="151549"/>
    <lineage>
        <taxon>Eukaryota</taxon>
        <taxon>Metazoa</taxon>
        <taxon>Ecdysozoa</taxon>
        <taxon>Arthropoda</taxon>
        <taxon>Hexapoda</taxon>
        <taxon>Insecta</taxon>
        <taxon>Pterygota</taxon>
        <taxon>Neoptera</taxon>
        <taxon>Endopterygota</taxon>
        <taxon>Lepidoptera</taxon>
        <taxon>Glossata</taxon>
        <taxon>Ditrysia</taxon>
        <taxon>Tineoidea</taxon>
        <taxon>Psychidae</taxon>
        <taxon>Oiketicinae</taxon>
        <taxon>Eumeta</taxon>
    </lineage>
</organism>
<dbReference type="Proteomes" id="UP000299102">
    <property type="component" value="Unassembled WGS sequence"/>
</dbReference>
<sequence length="83" mass="8798">MSARGYQLIFRKKLLSGFPDGSDISFVCLCLNAAAESQRTRANGPLITRTGPPAAGAGHERLSPADLGHPGDAQATWSCHKFT</sequence>
<comment type="caution">
    <text evidence="2">The sequence shown here is derived from an EMBL/GenBank/DDBJ whole genome shotgun (WGS) entry which is preliminary data.</text>
</comment>
<keyword evidence="3" id="KW-1185">Reference proteome</keyword>
<evidence type="ECO:0000313" key="3">
    <source>
        <dbReference type="Proteomes" id="UP000299102"/>
    </source>
</evidence>
<reference evidence="2 3" key="1">
    <citation type="journal article" date="2019" name="Commun. Biol.">
        <title>The bagworm genome reveals a unique fibroin gene that provides high tensile strength.</title>
        <authorList>
            <person name="Kono N."/>
            <person name="Nakamura H."/>
            <person name="Ohtoshi R."/>
            <person name="Tomita M."/>
            <person name="Numata K."/>
            <person name="Arakawa K."/>
        </authorList>
    </citation>
    <scope>NUCLEOTIDE SEQUENCE [LARGE SCALE GENOMIC DNA]</scope>
</reference>
<accession>A0A4C1ZIK2</accession>
<dbReference type="AlphaFoldDB" id="A0A4C1ZIK2"/>
<feature type="region of interest" description="Disordered" evidence="1">
    <location>
        <begin position="42"/>
        <end position="83"/>
    </location>
</feature>
<dbReference type="EMBL" id="BGZK01001828">
    <property type="protein sequence ID" value="GBP86983.1"/>
    <property type="molecule type" value="Genomic_DNA"/>
</dbReference>
<protein>
    <submittedName>
        <fullName evidence="2">Uncharacterized protein</fullName>
    </submittedName>
</protein>
<gene>
    <name evidence="2" type="ORF">EVAR_67746_1</name>
</gene>
<evidence type="ECO:0000256" key="1">
    <source>
        <dbReference type="SAM" id="MobiDB-lite"/>
    </source>
</evidence>
<proteinExistence type="predicted"/>
<name>A0A4C1ZIK2_EUMVA</name>